<proteinExistence type="predicted"/>
<sequence length="201" mass="20780">MSVLTKLYDDYATASRAASEVDALRLSGVQTSIVGGETLRDGYAADPYYDTHRTVDDDTSATATGAGVGAAVGGGAGLLAGLGIMAIPGIGPLVAAGWLAATAVGAAGGAAAGGAVGALVDVGIDDDDAPVYSEAFRRGQVALSIRFPEDARMAVQSALSRVPDHDVADLRLRYEDDGWRHDETDAEREARMLRMNQRPML</sequence>
<organism evidence="1 2">
    <name type="scientific">Pseudorhodobacter turbinis</name>
    <dbReference type="NCBI Taxonomy" id="2500533"/>
    <lineage>
        <taxon>Bacteria</taxon>
        <taxon>Pseudomonadati</taxon>
        <taxon>Pseudomonadota</taxon>
        <taxon>Alphaproteobacteria</taxon>
        <taxon>Rhodobacterales</taxon>
        <taxon>Paracoccaceae</taxon>
        <taxon>Pseudorhodobacter</taxon>
    </lineage>
</organism>
<keyword evidence="2" id="KW-1185">Reference proteome</keyword>
<name>A0A4P8EE72_9RHOB</name>
<evidence type="ECO:0008006" key="3">
    <source>
        <dbReference type="Google" id="ProtNLM"/>
    </source>
</evidence>
<dbReference type="EMBL" id="CP039964">
    <property type="protein sequence ID" value="QCO54695.1"/>
    <property type="molecule type" value="Genomic_DNA"/>
</dbReference>
<protein>
    <recommendedName>
        <fullName evidence="3">General stress protein 17M-like domain-containing protein</fullName>
    </recommendedName>
</protein>
<accession>A0A4P8EE72</accession>
<evidence type="ECO:0000313" key="2">
    <source>
        <dbReference type="Proteomes" id="UP000298631"/>
    </source>
</evidence>
<dbReference type="KEGG" id="pseb:EOK75_02115"/>
<evidence type="ECO:0000313" key="1">
    <source>
        <dbReference type="EMBL" id="QCO54695.1"/>
    </source>
</evidence>
<dbReference type="OrthoDB" id="7875955at2"/>
<dbReference type="Proteomes" id="UP000298631">
    <property type="component" value="Chromosome"/>
</dbReference>
<dbReference type="PANTHER" id="PTHR36109:SF2">
    <property type="entry name" value="MEMBRANE PROTEIN"/>
    <property type="match status" value="1"/>
</dbReference>
<dbReference type="AlphaFoldDB" id="A0A4P8EE72"/>
<dbReference type="InterPro" id="IPR052948">
    <property type="entry name" value="Low_temp-induced_all0457"/>
</dbReference>
<dbReference type="RefSeq" id="WP_137192366.1">
    <property type="nucleotide sequence ID" value="NZ_CP039964.1"/>
</dbReference>
<reference evidence="1 2" key="1">
    <citation type="submission" date="2019-05" db="EMBL/GenBank/DDBJ databases">
        <title>Pseudorhodobacter turbinis sp. nov., isolated from the gut of the Korean turban shell.</title>
        <authorList>
            <person name="Jeong Y.-S."/>
            <person name="Kang W.-R."/>
            <person name="Bae J.-W."/>
        </authorList>
    </citation>
    <scope>NUCLEOTIDE SEQUENCE [LARGE SCALE GENOMIC DNA]</scope>
    <source>
        <strain evidence="1 2">S12M18</strain>
    </source>
</reference>
<dbReference type="PANTHER" id="PTHR36109">
    <property type="entry name" value="MEMBRANE PROTEIN-RELATED"/>
    <property type="match status" value="1"/>
</dbReference>
<gene>
    <name evidence="1" type="ORF">EOK75_02115</name>
</gene>